<sequence length="579" mass="64351">MIITFLRLLPFVLPSVVHAACYEPNVAHPLPQYDSENAATYLEAAINLMESQISALLADPDYVSTSFSIEITSSKRTLWQHHHTAHVRNPSRPSIPVVNGDALYRIASLTKTFTVLGILYQHAAGNLSLDDPIPKYIEELRDAKYSNLPWKDITLRSLASQLSGIPRDCMGRDHGCFELGLPPISRHEVPNLPQCDEYGDNYEPPCTETDLLDALRTMEPTFAPNQKSTYSNIAFELLGLVLARLSNQTYESYIESAIFRPFDMMNSTFSTPPDEAGVIPLDPHYWDVDAGVQNPTGGIYSSSVDLSKYLRYILTHYNGITSALNWAHPASPADGMNSFYGIPWEIFRTDRILEGSRRAVRFITKGGALPGYFSTIMTVPEYDLGITILVAGQSKLVFKLRDLVTTTVVRAAEAIAIRQLQDRYVGRYTPSDSSLNTSFALVADARGLVVTEFMSNSTDVLKVTLPRLIQGEDKDVPWYAQLVPTLLYRDEAAQAGEKWRIVATQERVEGNGNVWDDFCSTDYGVANYAGKPLNEVILWSGDSGVVERIDLPAFKAKLVREKDGGGAESILEQDESMEL</sequence>
<evidence type="ECO:0000256" key="2">
    <source>
        <dbReference type="SAM" id="SignalP"/>
    </source>
</evidence>
<feature type="chain" id="PRO_5025383676" evidence="2">
    <location>
        <begin position="20"/>
        <end position="579"/>
    </location>
</feature>
<evidence type="ECO:0000256" key="1">
    <source>
        <dbReference type="ARBA" id="ARBA00038473"/>
    </source>
</evidence>
<feature type="domain" description="Beta-lactamase-related" evidence="3">
    <location>
        <begin position="98"/>
        <end position="395"/>
    </location>
</feature>
<dbReference type="OrthoDB" id="5946976at2759"/>
<feature type="signal peptide" evidence="2">
    <location>
        <begin position="1"/>
        <end position="19"/>
    </location>
</feature>
<dbReference type="PANTHER" id="PTHR22935">
    <property type="entry name" value="PENICILLIN-BINDING PROTEIN"/>
    <property type="match status" value="1"/>
</dbReference>
<proteinExistence type="inferred from homology"/>
<dbReference type="Proteomes" id="UP000800097">
    <property type="component" value="Unassembled WGS sequence"/>
</dbReference>
<feature type="domain" description="Beta-lactamase-like ARB-00930-like C-terminal" evidence="4">
    <location>
        <begin position="416"/>
        <end position="561"/>
    </location>
</feature>
<comment type="similarity">
    <text evidence="1">Belongs to the beta-lactamase family.</text>
</comment>
<gene>
    <name evidence="5" type="ORF">EI97DRAFT_369033</name>
</gene>
<evidence type="ECO:0000313" key="5">
    <source>
        <dbReference type="EMBL" id="KAF2280537.1"/>
    </source>
</evidence>
<keyword evidence="2" id="KW-0732">Signal</keyword>
<organism evidence="5 6">
    <name type="scientific">Westerdykella ornata</name>
    <dbReference type="NCBI Taxonomy" id="318751"/>
    <lineage>
        <taxon>Eukaryota</taxon>
        <taxon>Fungi</taxon>
        <taxon>Dikarya</taxon>
        <taxon>Ascomycota</taxon>
        <taxon>Pezizomycotina</taxon>
        <taxon>Dothideomycetes</taxon>
        <taxon>Pleosporomycetidae</taxon>
        <taxon>Pleosporales</taxon>
        <taxon>Sporormiaceae</taxon>
        <taxon>Westerdykella</taxon>
    </lineage>
</organism>
<evidence type="ECO:0000259" key="4">
    <source>
        <dbReference type="Pfam" id="PF26335"/>
    </source>
</evidence>
<dbReference type="AlphaFoldDB" id="A0A6A6JVW9"/>
<dbReference type="Pfam" id="PF00144">
    <property type="entry name" value="Beta-lactamase"/>
    <property type="match status" value="1"/>
</dbReference>
<dbReference type="PANTHER" id="PTHR22935:SF95">
    <property type="entry name" value="BETA-LACTAMASE-LIKE 1-RELATED"/>
    <property type="match status" value="1"/>
</dbReference>
<keyword evidence="6" id="KW-1185">Reference proteome</keyword>
<accession>A0A6A6JVW9</accession>
<dbReference type="InterPro" id="IPR051478">
    <property type="entry name" value="Beta-lactamase-like_AB/R"/>
</dbReference>
<dbReference type="Gene3D" id="3.40.710.10">
    <property type="entry name" value="DD-peptidase/beta-lactamase superfamily"/>
    <property type="match status" value="1"/>
</dbReference>
<dbReference type="EMBL" id="ML986485">
    <property type="protein sequence ID" value="KAF2280537.1"/>
    <property type="molecule type" value="Genomic_DNA"/>
</dbReference>
<name>A0A6A6JVW9_WESOR</name>
<protein>
    <submittedName>
        <fullName evidence="5">Beta-lactamase family protein</fullName>
    </submittedName>
</protein>
<dbReference type="GeneID" id="54548338"/>
<dbReference type="InterPro" id="IPR001466">
    <property type="entry name" value="Beta-lactam-related"/>
</dbReference>
<dbReference type="Pfam" id="PF26335">
    <property type="entry name" value="ARB_00930_C"/>
    <property type="match status" value="1"/>
</dbReference>
<evidence type="ECO:0000259" key="3">
    <source>
        <dbReference type="Pfam" id="PF00144"/>
    </source>
</evidence>
<reference evidence="5" key="1">
    <citation type="journal article" date="2020" name="Stud. Mycol.">
        <title>101 Dothideomycetes genomes: a test case for predicting lifestyles and emergence of pathogens.</title>
        <authorList>
            <person name="Haridas S."/>
            <person name="Albert R."/>
            <person name="Binder M."/>
            <person name="Bloem J."/>
            <person name="Labutti K."/>
            <person name="Salamov A."/>
            <person name="Andreopoulos B."/>
            <person name="Baker S."/>
            <person name="Barry K."/>
            <person name="Bills G."/>
            <person name="Bluhm B."/>
            <person name="Cannon C."/>
            <person name="Castanera R."/>
            <person name="Culley D."/>
            <person name="Daum C."/>
            <person name="Ezra D."/>
            <person name="Gonzalez J."/>
            <person name="Henrissat B."/>
            <person name="Kuo A."/>
            <person name="Liang C."/>
            <person name="Lipzen A."/>
            <person name="Lutzoni F."/>
            <person name="Magnuson J."/>
            <person name="Mondo S."/>
            <person name="Nolan M."/>
            <person name="Ohm R."/>
            <person name="Pangilinan J."/>
            <person name="Park H.-J."/>
            <person name="Ramirez L."/>
            <person name="Alfaro M."/>
            <person name="Sun H."/>
            <person name="Tritt A."/>
            <person name="Yoshinaga Y."/>
            <person name="Zwiers L.-H."/>
            <person name="Turgeon B."/>
            <person name="Goodwin S."/>
            <person name="Spatafora J."/>
            <person name="Crous P."/>
            <person name="Grigoriev I."/>
        </authorList>
    </citation>
    <scope>NUCLEOTIDE SEQUENCE</scope>
    <source>
        <strain evidence="5">CBS 379.55</strain>
    </source>
</reference>
<dbReference type="SUPFAM" id="SSF56601">
    <property type="entry name" value="beta-lactamase/transpeptidase-like"/>
    <property type="match status" value="1"/>
</dbReference>
<dbReference type="InterPro" id="IPR012338">
    <property type="entry name" value="Beta-lactam/transpept-like"/>
</dbReference>
<dbReference type="InterPro" id="IPR058664">
    <property type="entry name" value="ARB_00930-like_C"/>
</dbReference>
<evidence type="ECO:0000313" key="6">
    <source>
        <dbReference type="Proteomes" id="UP000800097"/>
    </source>
</evidence>
<dbReference type="RefSeq" id="XP_033658075.1">
    <property type="nucleotide sequence ID" value="XM_033795163.1"/>
</dbReference>